<dbReference type="PANTHER" id="PTHR46480:SF1">
    <property type="entry name" value="VOLTAGE-GATED HYDROGEN CHANNEL 1"/>
    <property type="match status" value="1"/>
</dbReference>
<protein>
    <submittedName>
        <fullName evidence="10">Uncharacterized protein</fullName>
    </submittedName>
</protein>
<keyword evidence="9" id="KW-0407">Ion channel</keyword>
<keyword evidence="6" id="KW-1133">Transmembrane helix</keyword>
<evidence type="ECO:0000256" key="6">
    <source>
        <dbReference type="ARBA" id="ARBA00022989"/>
    </source>
</evidence>
<evidence type="ECO:0000256" key="2">
    <source>
        <dbReference type="ARBA" id="ARBA00022448"/>
    </source>
</evidence>
<sequence>MQGWRFEVLIIGLVILNCIIVVSELIFHIEGMLSQNFEVAQGLHIVSVAILTLFLIELAFRVSAFQLEFFSF</sequence>
<dbReference type="PANTHER" id="PTHR46480">
    <property type="entry name" value="F20B24.22"/>
    <property type="match status" value="1"/>
</dbReference>
<keyword evidence="7" id="KW-0406">Ion transport</keyword>
<gene>
    <name evidence="10" type="ORF">CTOB1V02_LOCUS16296</name>
</gene>
<evidence type="ECO:0000256" key="7">
    <source>
        <dbReference type="ARBA" id="ARBA00023065"/>
    </source>
</evidence>
<keyword evidence="4" id="KW-0812">Transmembrane</keyword>
<reference evidence="10" key="1">
    <citation type="submission" date="2020-11" db="EMBL/GenBank/DDBJ databases">
        <authorList>
            <person name="Tran Van P."/>
        </authorList>
    </citation>
    <scope>NUCLEOTIDE SEQUENCE</scope>
</reference>
<dbReference type="InterPro" id="IPR031846">
    <property type="entry name" value="Hvcn1"/>
</dbReference>
<dbReference type="GO" id="GO:0034702">
    <property type="term" value="C:monoatomic ion channel complex"/>
    <property type="evidence" value="ECO:0007669"/>
    <property type="project" value="UniProtKB-KW"/>
</dbReference>
<evidence type="ECO:0000256" key="9">
    <source>
        <dbReference type="ARBA" id="ARBA00023303"/>
    </source>
</evidence>
<dbReference type="GO" id="GO:0030171">
    <property type="term" value="F:voltage-gated proton channel activity"/>
    <property type="evidence" value="ECO:0007669"/>
    <property type="project" value="InterPro"/>
</dbReference>
<keyword evidence="5" id="KW-0851">Voltage-gated channel</keyword>
<dbReference type="InterPro" id="IPR027359">
    <property type="entry name" value="Volt_channel_dom_sf"/>
</dbReference>
<keyword evidence="8" id="KW-0472">Membrane</keyword>
<dbReference type="EMBL" id="OB702273">
    <property type="protein sequence ID" value="CAD7238481.1"/>
    <property type="molecule type" value="Genomic_DNA"/>
</dbReference>
<evidence type="ECO:0000313" key="10">
    <source>
        <dbReference type="EMBL" id="CAD7238481.1"/>
    </source>
</evidence>
<feature type="non-terminal residue" evidence="10">
    <location>
        <position position="1"/>
    </location>
</feature>
<keyword evidence="2" id="KW-0813">Transport</keyword>
<dbReference type="AlphaFoldDB" id="A0A7R8WUM3"/>
<name>A0A7R8WUM3_9CRUS</name>
<evidence type="ECO:0000256" key="4">
    <source>
        <dbReference type="ARBA" id="ARBA00022692"/>
    </source>
</evidence>
<proteinExistence type="predicted"/>
<keyword evidence="3" id="KW-1003">Cell membrane</keyword>
<evidence type="ECO:0000256" key="3">
    <source>
        <dbReference type="ARBA" id="ARBA00022475"/>
    </source>
</evidence>
<comment type="subcellular location">
    <subcellularLocation>
        <location evidence="1">Cell membrane</location>
        <topology evidence="1">Multi-pass membrane protein</topology>
    </subcellularLocation>
</comment>
<dbReference type="Gene3D" id="1.20.120.350">
    <property type="entry name" value="Voltage-gated potassium channels. Chain C"/>
    <property type="match status" value="1"/>
</dbReference>
<dbReference type="OrthoDB" id="427456at2759"/>
<organism evidence="10">
    <name type="scientific">Cyprideis torosa</name>
    <dbReference type="NCBI Taxonomy" id="163714"/>
    <lineage>
        <taxon>Eukaryota</taxon>
        <taxon>Metazoa</taxon>
        <taxon>Ecdysozoa</taxon>
        <taxon>Arthropoda</taxon>
        <taxon>Crustacea</taxon>
        <taxon>Oligostraca</taxon>
        <taxon>Ostracoda</taxon>
        <taxon>Podocopa</taxon>
        <taxon>Podocopida</taxon>
        <taxon>Cytherocopina</taxon>
        <taxon>Cytheroidea</taxon>
        <taxon>Cytherideidae</taxon>
        <taxon>Cyprideis</taxon>
    </lineage>
</organism>
<evidence type="ECO:0000256" key="8">
    <source>
        <dbReference type="ARBA" id="ARBA00023136"/>
    </source>
</evidence>
<accession>A0A7R8WUM3</accession>
<evidence type="ECO:0000256" key="1">
    <source>
        <dbReference type="ARBA" id="ARBA00004651"/>
    </source>
</evidence>
<dbReference type="GO" id="GO:0005886">
    <property type="term" value="C:plasma membrane"/>
    <property type="evidence" value="ECO:0007669"/>
    <property type="project" value="UniProtKB-SubCell"/>
</dbReference>
<evidence type="ECO:0000256" key="5">
    <source>
        <dbReference type="ARBA" id="ARBA00022882"/>
    </source>
</evidence>